<dbReference type="PATRIC" id="fig|507754.4.peg.160"/>
<comment type="caution">
    <text evidence="3">The sequence shown here is derived from an EMBL/GenBank/DDBJ whole genome shotgun (WGS) entry which is preliminary data.</text>
</comment>
<reference evidence="3 4" key="1">
    <citation type="submission" date="2015-09" db="EMBL/GenBank/DDBJ databases">
        <title>Draft genome sequence of Acidiplasma aeolicum DSM 18409.</title>
        <authorList>
            <person name="Hemp J."/>
        </authorList>
    </citation>
    <scope>NUCLEOTIDE SEQUENCE [LARGE SCALE GENOMIC DNA]</scope>
    <source>
        <strain evidence="3 4">V</strain>
    </source>
</reference>
<evidence type="ECO:0000313" key="3">
    <source>
        <dbReference type="EMBL" id="KPV46839.1"/>
    </source>
</evidence>
<protein>
    <submittedName>
        <fullName evidence="3">Integrase</fullName>
    </submittedName>
</protein>
<dbReference type="GO" id="GO:0015074">
    <property type="term" value="P:DNA integration"/>
    <property type="evidence" value="ECO:0007669"/>
    <property type="project" value="InterPro"/>
</dbReference>
<organism evidence="3 4">
    <name type="scientific">Acidiplasma aeolicum</name>
    <dbReference type="NCBI Taxonomy" id="507754"/>
    <lineage>
        <taxon>Archaea</taxon>
        <taxon>Methanobacteriati</taxon>
        <taxon>Thermoplasmatota</taxon>
        <taxon>Thermoplasmata</taxon>
        <taxon>Thermoplasmatales</taxon>
        <taxon>Ferroplasmaceae</taxon>
        <taxon>Acidiplasma</taxon>
    </lineage>
</organism>
<dbReference type="Gene3D" id="1.10.443.10">
    <property type="entry name" value="Intergrase catalytic core"/>
    <property type="match status" value="1"/>
</dbReference>
<dbReference type="InterPro" id="IPR050090">
    <property type="entry name" value="Tyrosine_recombinase_XerCD"/>
</dbReference>
<dbReference type="EMBL" id="LJCQ01000175">
    <property type="protein sequence ID" value="KPV46839.1"/>
    <property type="molecule type" value="Genomic_DNA"/>
</dbReference>
<evidence type="ECO:0000259" key="2">
    <source>
        <dbReference type="PROSITE" id="PS51898"/>
    </source>
</evidence>
<dbReference type="RefSeq" id="WP_054964075.1">
    <property type="nucleotide sequence ID" value="NZ_LJCQ01000175.1"/>
</dbReference>
<dbReference type="PROSITE" id="PS51898">
    <property type="entry name" value="TYR_RECOMBINASE"/>
    <property type="match status" value="1"/>
</dbReference>
<feature type="domain" description="Tyr recombinase" evidence="2">
    <location>
        <begin position="121"/>
        <end position="298"/>
    </location>
</feature>
<name>A0A0P9CV55_9ARCH</name>
<dbReference type="GO" id="GO:0003677">
    <property type="term" value="F:DNA binding"/>
    <property type="evidence" value="ECO:0007669"/>
    <property type="project" value="InterPro"/>
</dbReference>
<dbReference type="SUPFAM" id="SSF56349">
    <property type="entry name" value="DNA breaking-rejoining enzymes"/>
    <property type="match status" value="1"/>
</dbReference>
<proteinExistence type="predicted"/>
<gene>
    <name evidence="3" type="ORF">SE19_03715</name>
</gene>
<accession>A0A0P9CV55</accession>
<evidence type="ECO:0000256" key="1">
    <source>
        <dbReference type="ARBA" id="ARBA00023172"/>
    </source>
</evidence>
<sequence>MDIYSIDRDLNAEYKRINKIPEKERKTIISFVKEIKITGITQHREYFYLTRLRVIYNNLQDKFLNPGKEDIIDIILKFKKKYTDKTMIDYENVMKRFYKWYYGKLPDFMDIKFNHKSSHDKKIDLITKYDIEKLINACNNTRDKALVSLLYYSGCRIGEILTLRMKDVIFDEYGLILNVHGKTGNRNVRIIGDSIAYLKDYLKSKDDNDEYLFTGLQKQNMHKQMKYYDARKLLINLKARTGIERRIYPHLFRHTRASILASKVPESPLESQMGWVHGSKMTSIYVHLSMRDQDNAILKAYGININEKNEIEEKPKKCPRCDYLNPSNAKYCHNCLFPFDEKSALEYENKEKEIEDKIEKSNIIPGIAKKMIENAPESFKSKLIENVLEEILKDPEMLKKFRNEVNGK</sequence>
<evidence type="ECO:0000313" key="4">
    <source>
        <dbReference type="Proteomes" id="UP000050515"/>
    </source>
</evidence>
<dbReference type="InterPro" id="IPR002104">
    <property type="entry name" value="Integrase_catalytic"/>
</dbReference>
<dbReference type="AlphaFoldDB" id="A0A0P9CV55"/>
<dbReference type="PANTHER" id="PTHR30349:SF87">
    <property type="entry name" value="TRANSPOSASE A"/>
    <property type="match status" value="1"/>
</dbReference>
<dbReference type="GO" id="GO:0006310">
    <property type="term" value="P:DNA recombination"/>
    <property type="evidence" value="ECO:0007669"/>
    <property type="project" value="UniProtKB-KW"/>
</dbReference>
<dbReference type="PANTHER" id="PTHR30349">
    <property type="entry name" value="PHAGE INTEGRASE-RELATED"/>
    <property type="match status" value="1"/>
</dbReference>
<dbReference type="InterPro" id="IPR013762">
    <property type="entry name" value="Integrase-like_cat_sf"/>
</dbReference>
<dbReference type="Proteomes" id="UP000050515">
    <property type="component" value="Unassembled WGS sequence"/>
</dbReference>
<keyword evidence="1" id="KW-0233">DNA recombination</keyword>
<dbReference type="InterPro" id="IPR011010">
    <property type="entry name" value="DNA_brk_join_enz"/>
</dbReference>
<dbReference type="Pfam" id="PF00589">
    <property type="entry name" value="Phage_integrase"/>
    <property type="match status" value="1"/>
</dbReference>